<evidence type="ECO:0000313" key="1">
    <source>
        <dbReference type="EMBL" id="GAL85657.1"/>
    </source>
</evidence>
<protein>
    <submittedName>
        <fullName evidence="1">Uncharacterized protein</fullName>
    </submittedName>
</protein>
<evidence type="ECO:0000313" key="2">
    <source>
        <dbReference type="Proteomes" id="UP000030185"/>
    </source>
</evidence>
<dbReference type="EMBL" id="BBLT01000005">
    <property type="protein sequence ID" value="GAL85657.1"/>
    <property type="molecule type" value="Genomic_DNA"/>
</dbReference>
<name>A0A098LGR6_9BACT</name>
<dbReference type="eggNOG" id="ENOG502ZB72">
    <property type="taxonomic scope" value="Bacteria"/>
</dbReference>
<dbReference type="Proteomes" id="UP000030185">
    <property type="component" value="Unassembled WGS sequence"/>
</dbReference>
<organism evidence="1 2">
    <name type="scientific">Sporocytophaga myxococcoides</name>
    <dbReference type="NCBI Taxonomy" id="153721"/>
    <lineage>
        <taxon>Bacteria</taxon>
        <taxon>Pseudomonadati</taxon>
        <taxon>Bacteroidota</taxon>
        <taxon>Cytophagia</taxon>
        <taxon>Cytophagales</taxon>
        <taxon>Cytophagaceae</taxon>
        <taxon>Sporocytophaga</taxon>
    </lineage>
</organism>
<reference evidence="1 2" key="1">
    <citation type="submission" date="2014-09" db="EMBL/GenBank/DDBJ databases">
        <title>Sporocytophaga myxococcoides PG-01 genome sequencing.</title>
        <authorList>
            <person name="Liu L."/>
            <person name="Gao P.J."/>
            <person name="Chen G.J."/>
            <person name="Wang L.S."/>
        </authorList>
    </citation>
    <scope>NUCLEOTIDE SEQUENCE [LARGE SCALE GENOMIC DNA]</scope>
    <source>
        <strain evidence="1 2">PG-01</strain>
    </source>
</reference>
<dbReference type="AlphaFoldDB" id="A0A098LGR6"/>
<proteinExistence type="predicted"/>
<comment type="caution">
    <text evidence="1">The sequence shown here is derived from an EMBL/GenBank/DDBJ whole genome shotgun (WGS) entry which is preliminary data.</text>
</comment>
<gene>
    <name evidence="1" type="ORF">MYP_2886</name>
</gene>
<dbReference type="STRING" id="153721.MYP_2886"/>
<accession>A0A098LGR6</accession>
<sequence length="378" mass="42445">MIRNTQSGINYLLADNGDIGLNEERLLDLYGKGEDSIALKRMNWGIFDLAAVRAFSNKREIYKVVEFGYKPDGESKCAIYLSNYYHPLYIGGKSIVKGTSYLPDRGARRPSESQFVFTGTQLIQGEVKKSGNKLPDLNKEIKDRVLSFLDGNFSEDEFEKNQTIETDTLKRSFIEKTILLSQKGTLSIKNVSGNVIIKSDTLFRIPKDCFLKDIVIIARAIEIESGFNGSLQIFGADSIILNENVTLNYPSVVGVFQRDFKTAKPFIKIKNRCRINGIVFSSQSGLDLQKMPAHNSEQTLIILEKEAYLHGQLYADGFANIQGVVHGAVLCNKFYHKGSNSENYLIDATIDATKLSTNFIGSSLLTSEKKKRLIKWME</sequence>
<keyword evidence="2" id="KW-1185">Reference proteome</keyword>